<dbReference type="InterPro" id="IPR015947">
    <property type="entry name" value="PUA-like_sf"/>
</dbReference>
<evidence type="ECO:0000313" key="2">
    <source>
        <dbReference type="EMBL" id="KAF6217648.1"/>
    </source>
</evidence>
<name>A0A8H6C5U9_9LECA</name>
<feature type="region of interest" description="Disordered" evidence="1">
    <location>
        <begin position="414"/>
        <end position="510"/>
    </location>
</feature>
<feature type="region of interest" description="Disordered" evidence="1">
    <location>
        <begin position="365"/>
        <end position="388"/>
    </location>
</feature>
<evidence type="ECO:0000256" key="1">
    <source>
        <dbReference type="SAM" id="MobiDB-lite"/>
    </source>
</evidence>
<feature type="compositionally biased region" description="Gly residues" evidence="1">
    <location>
        <begin position="365"/>
        <end position="376"/>
    </location>
</feature>
<protein>
    <submittedName>
        <fullName evidence="2">Uncharacterized protein</fullName>
    </submittedName>
</protein>
<dbReference type="InterPro" id="IPR036987">
    <property type="entry name" value="SRA-YDG_sf"/>
</dbReference>
<organism evidence="2 3">
    <name type="scientific">Letharia lupina</name>
    <dbReference type="NCBI Taxonomy" id="560253"/>
    <lineage>
        <taxon>Eukaryota</taxon>
        <taxon>Fungi</taxon>
        <taxon>Dikarya</taxon>
        <taxon>Ascomycota</taxon>
        <taxon>Pezizomycotina</taxon>
        <taxon>Lecanoromycetes</taxon>
        <taxon>OSLEUM clade</taxon>
        <taxon>Lecanoromycetidae</taxon>
        <taxon>Lecanorales</taxon>
        <taxon>Lecanorineae</taxon>
        <taxon>Parmeliaceae</taxon>
        <taxon>Letharia</taxon>
    </lineage>
</organism>
<sequence length="510" mass="56931">MRLSSRKGASLREELRLHSYYIRDTLVPRLAKEPKLNQSDFLCLQSIFKTLDAVPMTLDLLRYSRIEKALMLMAATRNVCWPMDVLVHAGDLITKWENELGPLKYLRADLYGPGGRMEGVRKMSWKDGRVPDDLGLLREHRSHLEHTPSVTSALRSASTSSLTMIPMKPLPDILNSWWLKPAAAYRDGIVDETSHGITANENGAYAIVLTGSCEIDLGRDGEIRYKAAVSDPGVFRLTKTMLRADPEEKVVRVLRSWKLRSKIAPKAGLRYDGLHVSRPSKGSPTNTRDCHSYRVLSFSVHLSQPNTWQTAFTLSRLPTQLSLLHALHIPTSDQLDDWKDYQRLKLVDRGEDFEMLRDMLAQRGGAGEEVGDGGGLNDERHGSVDSGYFSRRSSKAISIGGGGRRDSILIEEMGETVKGGDNKEDDEGAEEADDEGVGLEDLEEVEEEEEEEENDRKGKVLNSNGDEDGAKNERTAHPNATRTPTPEHLSHAFPQPRIGTRFVSPRKPAA</sequence>
<dbReference type="Proteomes" id="UP000593566">
    <property type="component" value="Unassembled WGS sequence"/>
</dbReference>
<proteinExistence type="predicted"/>
<dbReference type="Gene3D" id="2.30.280.10">
    <property type="entry name" value="SRA-YDG"/>
    <property type="match status" value="1"/>
</dbReference>
<dbReference type="SUPFAM" id="SSF88697">
    <property type="entry name" value="PUA domain-like"/>
    <property type="match status" value="1"/>
</dbReference>
<comment type="caution">
    <text evidence="2">The sequence shown here is derived from an EMBL/GenBank/DDBJ whole genome shotgun (WGS) entry which is preliminary data.</text>
</comment>
<accession>A0A8H6C5U9</accession>
<keyword evidence="3" id="KW-1185">Reference proteome</keyword>
<dbReference type="EMBL" id="JACCJB010000026">
    <property type="protein sequence ID" value="KAF6217648.1"/>
    <property type="molecule type" value="Genomic_DNA"/>
</dbReference>
<dbReference type="GeneID" id="59335151"/>
<gene>
    <name evidence="2" type="ORF">HO133_006750</name>
</gene>
<feature type="compositionally biased region" description="Acidic residues" evidence="1">
    <location>
        <begin position="423"/>
        <end position="453"/>
    </location>
</feature>
<dbReference type="AlphaFoldDB" id="A0A8H6C5U9"/>
<reference evidence="2 3" key="1">
    <citation type="journal article" date="2020" name="Genomics">
        <title>Complete, high-quality genomes from long-read metagenomic sequencing of two wolf lichen thalli reveals enigmatic genome architecture.</title>
        <authorList>
            <person name="McKenzie S.K."/>
            <person name="Walston R.F."/>
            <person name="Allen J.L."/>
        </authorList>
    </citation>
    <scope>NUCLEOTIDE SEQUENCE [LARGE SCALE GENOMIC DNA]</scope>
    <source>
        <strain evidence="2">WasteWater1</strain>
    </source>
</reference>
<evidence type="ECO:0000313" key="3">
    <source>
        <dbReference type="Proteomes" id="UP000593566"/>
    </source>
</evidence>
<dbReference type="RefSeq" id="XP_037147083.1">
    <property type="nucleotide sequence ID" value="XM_037297647.1"/>
</dbReference>